<feature type="region of interest" description="Disordered" evidence="1">
    <location>
        <begin position="1"/>
        <end position="92"/>
    </location>
</feature>
<dbReference type="Proteomes" id="UP000016930">
    <property type="component" value="Unassembled WGS sequence"/>
</dbReference>
<dbReference type="EMBL" id="KB446394">
    <property type="protein sequence ID" value="EMD30285.1"/>
    <property type="molecule type" value="Genomic_DNA"/>
</dbReference>
<sequence length="92" mass="9472">MLNSGRRDRSTEGGGGMDVGRWTGRRTEGTVGTGAAGRLVVRGAGAGRWGTPGPGARADRARSSETGDREIGRRRRRAHSGPACGERAAAGL</sequence>
<organism evidence="2 3">
    <name type="scientific">Ceriporiopsis subvermispora (strain B)</name>
    <name type="common">White-rot fungus</name>
    <name type="synonym">Gelatoporia subvermispora</name>
    <dbReference type="NCBI Taxonomy" id="914234"/>
    <lineage>
        <taxon>Eukaryota</taxon>
        <taxon>Fungi</taxon>
        <taxon>Dikarya</taxon>
        <taxon>Basidiomycota</taxon>
        <taxon>Agaricomycotina</taxon>
        <taxon>Agaricomycetes</taxon>
        <taxon>Polyporales</taxon>
        <taxon>Gelatoporiaceae</taxon>
        <taxon>Gelatoporia</taxon>
    </lineage>
</organism>
<reference evidence="2 3" key="1">
    <citation type="journal article" date="2012" name="Proc. Natl. Acad. Sci. U.S.A.">
        <title>Comparative genomics of Ceriporiopsis subvermispora and Phanerochaete chrysosporium provide insight into selective ligninolysis.</title>
        <authorList>
            <person name="Fernandez-Fueyo E."/>
            <person name="Ruiz-Duenas F.J."/>
            <person name="Ferreira P."/>
            <person name="Floudas D."/>
            <person name="Hibbett D.S."/>
            <person name="Canessa P."/>
            <person name="Larrondo L.F."/>
            <person name="James T.Y."/>
            <person name="Seelenfreund D."/>
            <person name="Lobos S."/>
            <person name="Polanco R."/>
            <person name="Tello M."/>
            <person name="Honda Y."/>
            <person name="Watanabe T."/>
            <person name="Watanabe T."/>
            <person name="Ryu J.S."/>
            <person name="Kubicek C.P."/>
            <person name="Schmoll M."/>
            <person name="Gaskell J."/>
            <person name="Hammel K.E."/>
            <person name="St John F.J."/>
            <person name="Vanden Wymelenberg A."/>
            <person name="Sabat G."/>
            <person name="Splinter BonDurant S."/>
            <person name="Syed K."/>
            <person name="Yadav J.S."/>
            <person name="Doddapaneni H."/>
            <person name="Subramanian V."/>
            <person name="Lavin J.L."/>
            <person name="Oguiza J.A."/>
            <person name="Perez G."/>
            <person name="Pisabarro A.G."/>
            <person name="Ramirez L."/>
            <person name="Santoyo F."/>
            <person name="Master E."/>
            <person name="Coutinho P.M."/>
            <person name="Henrissat B."/>
            <person name="Lombard V."/>
            <person name="Magnuson J.K."/>
            <person name="Kuees U."/>
            <person name="Hori C."/>
            <person name="Igarashi K."/>
            <person name="Samejima M."/>
            <person name="Held B.W."/>
            <person name="Barry K.W."/>
            <person name="LaButti K.M."/>
            <person name="Lapidus A."/>
            <person name="Lindquist E.A."/>
            <person name="Lucas S.M."/>
            <person name="Riley R."/>
            <person name="Salamov A.A."/>
            <person name="Hoffmeister D."/>
            <person name="Schwenk D."/>
            <person name="Hadar Y."/>
            <person name="Yarden O."/>
            <person name="de Vries R.P."/>
            <person name="Wiebenga A."/>
            <person name="Stenlid J."/>
            <person name="Eastwood D."/>
            <person name="Grigoriev I.V."/>
            <person name="Berka R.M."/>
            <person name="Blanchette R.A."/>
            <person name="Kersten P."/>
            <person name="Martinez A.T."/>
            <person name="Vicuna R."/>
            <person name="Cullen D."/>
        </authorList>
    </citation>
    <scope>NUCLEOTIDE SEQUENCE [LARGE SCALE GENOMIC DNA]</scope>
    <source>
        <strain evidence="2 3">B</strain>
    </source>
</reference>
<name>M2QE30_CERS8</name>
<protein>
    <submittedName>
        <fullName evidence="2">Uncharacterized protein</fullName>
    </submittedName>
</protein>
<accession>M2QE30</accession>
<keyword evidence="3" id="KW-1185">Reference proteome</keyword>
<feature type="compositionally biased region" description="Gly residues" evidence="1">
    <location>
        <begin position="44"/>
        <end position="53"/>
    </location>
</feature>
<dbReference type="HOGENOM" id="CLU_2413062_0_0_1"/>
<gene>
    <name evidence="2" type="ORF">CERSUDRAFT_101621</name>
</gene>
<dbReference type="AlphaFoldDB" id="M2QE30"/>
<evidence type="ECO:0000313" key="2">
    <source>
        <dbReference type="EMBL" id="EMD30285.1"/>
    </source>
</evidence>
<feature type="compositionally biased region" description="Basic and acidic residues" evidence="1">
    <location>
        <begin position="1"/>
        <end position="11"/>
    </location>
</feature>
<proteinExistence type="predicted"/>
<feature type="compositionally biased region" description="Basic and acidic residues" evidence="1">
    <location>
        <begin position="57"/>
        <end position="71"/>
    </location>
</feature>
<evidence type="ECO:0000313" key="3">
    <source>
        <dbReference type="Proteomes" id="UP000016930"/>
    </source>
</evidence>
<evidence type="ECO:0000256" key="1">
    <source>
        <dbReference type="SAM" id="MobiDB-lite"/>
    </source>
</evidence>